<dbReference type="AlphaFoldDB" id="A0A1H7YYS0"/>
<reference evidence="2" key="1">
    <citation type="submission" date="2016-10" db="EMBL/GenBank/DDBJ databases">
        <authorList>
            <person name="Varghese N."/>
            <person name="Submissions S."/>
        </authorList>
    </citation>
    <scope>NUCLEOTIDE SEQUENCE [LARGE SCALE GENOMIC DNA]</scope>
    <source>
        <strain evidence="2">DSM 18733</strain>
    </source>
</reference>
<accession>A0A1H7YYS0</accession>
<dbReference type="EMBL" id="FOAF01000014">
    <property type="protein sequence ID" value="SEM51135.1"/>
    <property type="molecule type" value="Genomic_DNA"/>
</dbReference>
<organism evidence="1 2">
    <name type="scientific">Olivibacter domesticus</name>
    <name type="common">Pseudosphingobacterium domesticum</name>
    <dbReference type="NCBI Taxonomy" id="407022"/>
    <lineage>
        <taxon>Bacteria</taxon>
        <taxon>Pseudomonadati</taxon>
        <taxon>Bacteroidota</taxon>
        <taxon>Sphingobacteriia</taxon>
        <taxon>Sphingobacteriales</taxon>
        <taxon>Sphingobacteriaceae</taxon>
        <taxon>Olivibacter</taxon>
    </lineage>
</organism>
<dbReference type="RefSeq" id="WP_139202339.1">
    <property type="nucleotide sequence ID" value="NZ_FOAF01000014.1"/>
</dbReference>
<dbReference type="OrthoDB" id="648040at2"/>
<dbReference type="STRING" id="407022.SAMN05661044_05386"/>
<name>A0A1H7YYS0_OLID1</name>
<evidence type="ECO:0000313" key="2">
    <source>
        <dbReference type="Proteomes" id="UP000199421"/>
    </source>
</evidence>
<keyword evidence="2" id="KW-1185">Reference proteome</keyword>
<evidence type="ECO:0008006" key="3">
    <source>
        <dbReference type="Google" id="ProtNLM"/>
    </source>
</evidence>
<proteinExistence type="predicted"/>
<evidence type="ECO:0000313" key="1">
    <source>
        <dbReference type="EMBL" id="SEM51135.1"/>
    </source>
</evidence>
<dbReference type="Proteomes" id="UP000199421">
    <property type="component" value="Unassembled WGS sequence"/>
</dbReference>
<sequence length="233" mass="25758">MIYPRTLLLHLLFGIFFCHNCFSQFNNPISMELGGGGTVLYGDLQNKTLAFGTHIGLDYLFNPFISAGVQGLMGKLQGNDAYGREAHSKFAGANVNIKLRLGQFMAAKNNYSFYMLSHRSVLSYLANFYLGAGIGFIYADVTANRGLNANDFHEGFAGKDFAYEMIIPLNIGIDIPFAYSFRGPMWAVNINYQLGLSSGDNLDGYTNGYSGHRDRMVYLSLGIKRSIGNGLKF</sequence>
<protein>
    <recommendedName>
        <fullName evidence="3">Outer membrane protein beta-barrel domain-containing protein</fullName>
    </recommendedName>
</protein>
<gene>
    <name evidence="1" type="ORF">SAMN05661044_05386</name>
</gene>